<dbReference type="EMBL" id="SRRH01000311">
    <property type="protein sequence ID" value="KAG6291476.1"/>
    <property type="molecule type" value="Genomic_DNA"/>
</dbReference>
<protein>
    <submittedName>
        <fullName evidence="1">Uncharacterized protein</fullName>
    </submittedName>
</protein>
<organism evidence="1 2">
    <name type="scientific">Claviceps aff. purpurea</name>
    <dbReference type="NCBI Taxonomy" id="1967640"/>
    <lineage>
        <taxon>Eukaryota</taxon>
        <taxon>Fungi</taxon>
        <taxon>Dikarya</taxon>
        <taxon>Ascomycota</taxon>
        <taxon>Pezizomycotina</taxon>
        <taxon>Sordariomycetes</taxon>
        <taxon>Hypocreomycetidae</taxon>
        <taxon>Hypocreales</taxon>
        <taxon>Clavicipitaceae</taxon>
        <taxon>Claviceps</taxon>
    </lineage>
</organism>
<sequence length="111" mass="12002">MSCSHCFIRTLGPAFMVLHGLTTRPDQTGQVVLPSLFISLSSHRFLSIPPSFFPLRLFVNLNANANVSAKSLVRHFPGQSQSFLLTTDSLGPRLLCLCPLVLVSAIAIHGG</sequence>
<keyword evidence="2" id="KW-1185">Reference proteome</keyword>
<proteinExistence type="predicted"/>
<evidence type="ECO:0000313" key="2">
    <source>
        <dbReference type="Proteomes" id="UP000707071"/>
    </source>
</evidence>
<gene>
    <name evidence="1" type="ORF">E4U09_003933</name>
</gene>
<accession>A0A9P7TXM4</accession>
<reference evidence="1 2" key="1">
    <citation type="journal article" date="2020" name="bioRxiv">
        <title>Whole genome comparisons of ergot fungi reveals the divergence and evolution of species within the genus Claviceps are the result of varying mechanisms driving genome evolution and host range expansion.</title>
        <authorList>
            <person name="Wyka S.A."/>
            <person name="Mondo S.J."/>
            <person name="Liu M."/>
            <person name="Dettman J."/>
            <person name="Nalam V."/>
            <person name="Broders K.D."/>
        </authorList>
    </citation>
    <scope>NUCLEOTIDE SEQUENCE [LARGE SCALE GENOMIC DNA]</scope>
    <source>
        <strain evidence="1 2">Clav52</strain>
    </source>
</reference>
<comment type="caution">
    <text evidence="1">The sequence shown here is derived from an EMBL/GenBank/DDBJ whole genome shotgun (WGS) entry which is preliminary data.</text>
</comment>
<dbReference type="AlphaFoldDB" id="A0A9P7TXM4"/>
<name>A0A9P7TXM4_9HYPO</name>
<dbReference type="Proteomes" id="UP000707071">
    <property type="component" value="Unassembled WGS sequence"/>
</dbReference>
<evidence type="ECO:0000313" key="1">
    <source>
        <dbReference type="EMBL" id="KAG6291476.1"/>
    </source>
</evidence>